<dbReference type="Proteomes" id="UP000236291">
    <property type="component" value="Unassembled WGS sequence"/>
</dbReference>
<evidence type="ECO:0000313" key="4">
    <source>
        <dbReference type="Proteomes" id="UP000236291"/>
    </source>
</evidence>
<dbReference type="EMBL" id="ASHM01125061">
    <property type="protein sequence ID" value="PNX57805.1"/>
    <property type="molecule type" value="Genomic_DNA"/>
</dbReference>
<sequence length="118" mass="13760">MKLLMSTFFMMTFFLACAYSLDESPPTLSESLSEEEASLDKVFHDWMLKYGKTYSSTTEMNKRREIFKKNLEYIKVFNSDGKKSYRLAINKFADLAKEDMSSCEIEDGEIVKDRDLLC</sequence>
<dbReference type="InterPro" id="IPR013201">
    <property type="entry name" value="Prot_inhib_I29"/>
</dbReference>
<evidence type="ECO:0000313" key="3">
    <source>
        <dbReference type="EMBL" id="PNX57805.1"/>
    </source>
</evidence>
<evidence type="ECO:0000259" key="2">
    <source>
        <dbReference type="SMART" id="SM00848"/>
    </source>
</evidence>
<feature type="signal peptide" evidence="1">
    <location>
        <begin position="1"/>
        <end position="20"/>
    </location>
</feature>
<name>A0A2K3JUU9_TRIPR</name>
<proteinExistence type="predicted"/>
<feature type="domain" description="Cathepsin propeptide inhibitor" evidence="2">
    <location>
        <begin position="43"/>
        <end position="100"/>
    </location>
</feature>
<dbReference type="InterPro" id="IPR038765">
    <property type="entry name" value="Papain-like_cys_pep_sf"/>
</dbReference>
<keyword evidence="1" id="KW-0732">Signal</keyword>
<dbReference type="STRING" id="57577.A0A2K3JUU9"/>
<protein>
    <submittedName>
        <fullName evidence="3">Cysteine proteinase</fullName>
    </submittedName>
</protein>
<accession>A0A2K3JUU9</accession>
<dbReference type="Pfam" id="PF08246">
    <property type="entry name" value="Inhibitor_I29"/>
    <property type="match status" value="1"/>
</dbReference>
<dbReference type="SUPFAM" id="SSF54001">
    <property type="entry name" value="Cysteine proteinases"/>
    <property type="match status" value="1"/>
</dbReference>
<organism evidence="3 4">
    <name type="scientific">Trifolium pratense</name>
    <name type="common">Red clover</name>
    <dbReference type="NCBI Taxonomy" id="57577"/>
    <lineage>
        <taxon>Eukaryota</taxon>
        <taxon>Viridiplantae</taxon>
        <taxon>Streptophyta</taxon>
        <taxon>Embryophyta</taxon>
        <taxon>Tracheophyta</taxon>
        <taxon>Spermatophyta</taxon>
        <taxon>Magnoliopsida</taxon>
        <taxon>eudicotyledons</taxon>
        <taxon>Gunneridae</taxon>
        <taxon>Pentapetalae</taxon>
        <taxon>rosids</taxon>
        <taxon>fabids</taxon>
        <taxon>Fabales</taxon>
        <taxon>Fabaceae</taxon>
        <taxon>Papilionoideae</taxon>
        <taxon>50 kb inversion clade</taxon>
        <taxon>NPAAA clade</taxon>
        <taxon>Hologalegina</taxon>
        <taxon>IRL clade</taxon>
        <taxon>Trifolieae</taxon>
        <taxon>Trifolium</taxon>
    </lineage>
</organism>
<dbReference type="SMART" id="SM00848">
    <property type="entry name" value="Inhibitor_I29"/>
    <property type="match status" value="1"/>
</dbReference>
<comment type="caution">
    <text evidence="3">The sequence shown here is derived from an EMBL/GenBank/DDBJ whole genome shotgun (WGS) entry which is preliminary data.</text>
</comment>
<reference evidence="3 4" key="1">
    <citation type="journal article" date="2014" name="Am. J. Bot.">
        <title>Genome assembly and annotation for red clover (Trifolium pratense; Fabaceae).</title>
        <authorList>
            <person name="Istvanek J."/>
            <person name="Jaros M."/>
            <person name="Krenek A."/>
            <person name="Repkova J."/>
        </authorList>
    </citation>
    <scope>NUCLEOTIDE SEQUENCE [LARGE SCALE GENOMIC DNA]</scope>
    <source>
        <strain evidence="4">cv. Tatra</strain>
        <tissue evidence="3">Young leaves</tissue>
    </source>
</reference>
<gene>
    <name evidence="3" type="ORF">L195_g058876</name>
</gene>
<dbReference type="Gene3D" id="1.10.287.2250">
    <property type="match status" value="1"/>
</dbReference>
<evidence type="ECO:0000256" key="1">
    <source>
        <dbReference type="SAM" id="SignalP"/>
    </source>
</evidence>
<feature type="chain" id="PRO_5014459280" evidence="1">
    <location>
        <begin position="21"/>
        <end position="118"/>
    </location>
</feature>
<reference evidence="3 4" key="2">
    <citation type="journal article" date="2017" name="Front. Plant Sci.">
        <title>Gene Classification and Mining of Molecular Markers Useful in Red Clover (Trifolium pratense) Breeding.</title>
        <authorList>
            <person name="Istvanek J."/>
            <person name="Dluhosova J."/>
            <person name="Dluhos P."/>
            <person name="Patkova L."/>
            <person name="Nedelnik J."/>
            <person name="Repkova J."/>
        </authorList>
    </citation>
    <scope>NUCLEOTIDE SEQUENCE [LARGE SCALE GENOMIC DNA]</scope>
    <source>
        <strain evidence="4">cv. Tatra</strain>
        <tissue evidence="3">Young leaves</tissue>
    </source>
</reference>
<dbReference type="PROSITE" id="PS51257">
    <property type="entry name" value="PROKAR_LIPOPROTEIN"/>
    <property type="match status" value="1"/>
</dbReference>
<dbReference type="AlphaFoldDB" id="A0A2K3JUU9"/>